<keyword evidence="2" id="KW-1185">Reference proteome</keyword>
<evidence type="ECO:0000313" key="2">
    <source>
        <dbReference type="Proteomes" id="UP001066276"/>
    </source>
</evidence>
<evidence type="ECO:0000313" key="1">
    <source>
        <dbReference type="EMBL" id="KAJ1165418.1"/>
    </source>
</evidence>
<reference evidence="1" key="1">
    <citation type="journal article" date="2022" name="bioRxiv">
        <title>Sequencing and chromosome-scale assembly of the giantPleurodeles waltlgenome.</title>
        <authorList>
            <person name="Brown T."/>
            <person name="Elewa A."/>
            <person name="Iarovenko S."/>
            <person name="Subramanian E."/>
            <person name="Araus A.J."/>
            <person name="Petzold A."/>
            <person name="Susuki M."/>
            <person name="Suzuki K.-i.T."/>
            <person name="Hayashi T."/>
            <person name="Toyoda A."/>
            <person name="Oliveira C."/>
            <person name="Osipova E."/>
            <person name="Leigh N.D."/>
            <person name="Simon A."/>
            <person name="Yun M.H."/>
        </authorList>
    </citation>
    <scope>NUCLEOTIDE SEQUENCE</scope>
    <source>
        <strain evidence="1">20211129_DDA</strain>
        <tissue evidence="1">Liver</tissue>
    </source>
</reference>
<protein>
    <submittedName>
        <fullName evidence="1">Uncharacterized protein</fullName>
    </submittedName>
</protein>
<gene>
    <name evidence="1" type="ORF">NDU88_005846</name>
</gene>
<proteinExistence type="predicted"/>
<dbReference type="AlphaFoldDB" id="A0AAV7SMT7"/>
<sequence>MVGRVGLASSHPEKVLAVPRESLLRRKPSFPRELLDSLLVCTGREGERALQQLRLPCSNYAATCLVSARLVRAGARLEAKQRDEARETRRRRRA</sequence>
<accession>A0AAV7SMT7</accession>
<dbReference type="Proteomes" id="UP001066276">
    <property type="component" value="Chromosome 4_2"/>
</dbReference>
<name>A0AAV7SMT7_PLEWA</name>
<organism evidence="1 2">
    <name type="scientific">Pleurodeles waltl</name>
    <name type="common">Iberian ribbed newt</name>
    <dbReference type="NCBI Taxonomy" id="8319"/>
    <lineage>
        <taxon>Eukaryota</taxon>
        <taxon>Metazoa</taxon>
        <taxon>Chordata</taxon>
        <taxon>Craniata</taxon>
        <taxon>Vertebrata</taxon>
        <taxon>Euteleostomi</taxon>
        <taxon>Amphibia</taxon>
        <taxon>Batrachia</taxon>
        <taxon>Caudata</taxon>
        <taxon>Salamandroidea</taxon>
        <taxon>Salamandridae</taxon>
        <taxon>Pleurodelinae</taxon>
        <taxon>Pleurodeles</taxon>
    </lineage>
</organism>
<comment type="caution">
    <text evidence="1">The sequence shown here is derived from an EMBL/GenBank/DDBJ whole genome shotgun (WGS) entry which is preliminary data.</text>
</comment>
<dbReference type="EMBL" id="JANPWB010000008">
    <property type="protein sequence ID" value="KAJ1165418.1"/>
    <property type="molecule type" value="Genomic_DNA"/>
</dbReference>